<dbReference type="PROSITE" id="PS50995">
    <property type="entry name" value="HTH_MARR_2"/>
    <property type="match status" value="1"/>
</dbReference>
<reference evidence="5 6" key="1">
    <citation type="submission" date="2020-08" db="EMBL/GenBank/DDBJ databases">
        <authorList>
            <person name="Liu C."/>
            <person name="Sun Q."/>
        </authorList>
    </citation>
    <scope>NUCLEOTIDE SEQUENCE [LARGE SCALE GENOMIC DNA]</scope>
    <source>
        <strain evidence="5 6">NSJ-8</strain>
    </source>
</reference>
<name>A0A7G9FTZ7_9FIRM</name>
<dbReference type="Proteomes" id="UP000515981">
    <property type="component" value="Chromosome"/>
</dbReference>
<evidence type="ECO:0000313" key="6">
    <source>
        <dbReference type="Proteomes" id="UP000515981"/>
    </source>
</evidence>
<protein>
    <submittedName>
        <fullName evidence="5">MarR family transcriptional regulator</fullName>
    </submittedName>
</protein>
<dbReference type="EMBL" id="CP060633">
    <property type="protein sequence ID" value="QNM02029.1"/>
    <property type="molecule type" value="Genomic_DNA"/>
</dbReference>
<dbReference type="PANTHER" id="PTHR42756:SF1">
    <property type="entry name" value="TRANSCRIPTIONAL REPRESSOR OF EMRAB OPERON"/>
    <property type="match status" value="1"/>
</dbReference>
<dbReference type="GO" id="GO:0003677">
    <property type="term" value="F:DNA binding"/>
    <property type="evidence" value="ECO:0007669"/>
    <property type="project" value="UniProtKB-KW"/>
</dbReference>
<keyword evidence="6" id="KW-1185">Reference proteome</keyword>
<evidence type="ECO:0000259" key="4">
    <source>
        <dbReference type="PROSITE" id="PS50995"/>
    </source>
</evidence>
<keyword evidence="2" id="KW-0238">DNA-binding</keyword>
<sequence>MTIQTIKRMLDACYQAKRIREMLPALPSGVTPSYIHFLDVIQIMERQGSAVKISDISDYLNIPRPGVTRTVKEMEEKGYLRKANAAEDGRITYISLTEEGRKLSEKYNENYFAGLAPYLESISEADAKVMIQTIETFYQVMCERREKFEK</sequence>
<evidence type="ECO:0000256" key="3">
    <source>
        <dbReference type="ARBA" id="ARBA00023163"/>
    </source>
</evidence>
<dbReference type="PANTHER" id="PTHR42756">
    <property type="entry name" value="TRANSCRIPTIONAL REGULATOR, MARR"/>
    <property type="match status" value="1"/>
</dbReference>
<dbReference type="SUPFAM" id="SSF46785">
    <property type="entry name" value="Winged helix' DNA-binding domain"/>
    <property type="match status" value="1"/>
</dbReference>
<dbReference type="InterPro" id="IPR036388">
    <property type="entry name" value="WH-like_DNA-bd_sf"/>
</dbReference>
<evidence type="ECO:0000256" key="1">
    <source>
        <dbReference type="ARBA" id="ARBA00023015"/>
    </source>
</evidence>
<keyword evidence="3" id="KW-0804">Transcription</keyword>
<evidence type="ECO:0000313" key="5">
    <source>
        <dbReference type="EMBL" id="QNM02029.1"/>
    </source>
</evidence>
<dbReference type="AlphaFoldDB" id="A0A7G9FTZ7"/>
<proteinExistence type="predicted"/>
<feature type="domain" description="HTH marR-type" evidence="4">
    <location>
        <begin position="1"/>
        <end position="139"/>
    </location>
</feature>
<keyword evidence="1" id="KW-0805">Transcription regulation</keyword>
<organism evidence="5 6">
    <name type="scientific">Simiaoa sunii</name>
    <dbReference type="NCBI Taxonomy" id="2763672"/>
    <lineage>
        <taxon>Bacteria</taxon>
        <taxon>Bacillati</taxon>
        <taxon>Bacillota</taxon>
        <taxon>Clostridia</taxon>
        <taxon>Lachnospirales</taxon>
        <taxon>Lachnospiraceae</taxon>
        <taxon>Simiaoa</taxon>
    </lineage>
</organism>
<dbReference type="InterPro" id="IPR036390">
    <property type="entry name" value="WH_DNA-bd_sf"/>
</dbReference>
<dbReference type="GO" id="GO:0003700">
    <property type="term" value="F:DNA-binding transcription factor activity"/>
    <property type="evidence" value="ECO:0007669"/>
    <property type="project" value="InterPro"/>
</dbReference>
<dbReference type="Pfam" id="PF12802">
    <property type="entry name" value="MarR_2"/>
    <property type="match status" value="1"/>
</dbReference>
<dbReference type="RefSeq" id="WP_118545767.1">
    <property type="nucleotide sequence ID" value="NZ_CP060633.1"/>
</dbReference>
<dbReference type="Gene3D" id="1.10.10.10">
    <property type="entry name" value="Winged helix-like DNA-binding domain superfamily/Winged helix DNA-binding domain"/>
    <property type="match status" value="1"/>
</dbReference>
<dbReference type="PRINTS" id="PR00598">
    <property type="entry name" value="HTHMARR"/>
</dbReference>
<gene>
    <name evidence="5" type="ORF">H9Q77_13235</name>
</gene>
<evidence type="ECO:0000256" key="2">
    <source>
        <dbReference type="ARBA" id="ARBA00023125"/>
    </source>
</evidence>
<accession>A0A7G9FTZ7</accession>
<dbReference type="InterPro" id="IPR000835">
    <property type="entry name" value="HTH_MarR-typ"/>
</dbReference>
<dbReference type="KEGG" id="ssun:H9Q77_13235"/>
<dbReference type="SMART" id="SM00347">
    <property type="entry name" value="HTH_MARR"/>
    <property type="match status" value="1"/>
</dbReference>